<proteinExistence type="predicted"/>
<name>A0A2P5C6I1_PARAD</name>
<protein>
    <submittedName>
        <fullName evidence="2">Uncharacterized protein</fullName>
    </submittedName>
</protein>
<evidence type="ECO:0000313" key="2">
    <source>
        <dbReference type="EMBL" id="PON56633.1"/>
    </source>
</evidence>
<organism evidence="2 3">
    <name type="scientific">Parasponia andersonii</name>
    <name type="common">Sponia andersonii</name>
    <dbReference type="NCBI Taxonomy" id="3476"/>
    <lineage>
        <taxon>Eukaryota</taxon>
        <taxon>Viridiplantae</taxon>
        <taxon>Streptophyta</taxon>
        <taxon>Embryophyta</taxon>
        <taxon>Tracheophyta</taxon>
        <taxon>Spermatophyta</taxon>
        <taxon>Magnoliopsida</taxon>
        <taxon>eudicotyledons</taxon>
        <taxon>Gunneridae</taxon>
        <taxon>Pentapetalae</taxon>
        <taxon>rosids</taxon>
        <taxon>fabids</taxon>
        <taxon>Rosales</taxon>
        <taxon>Cannabaceae</taxon>
        <taxon>Parasponia</taxon>
    </lineage>
</organism>
<feature type="region of interest" description="Disordered" evidence="1">
    <location>
        <begin position="60"/>
        <end position="79"/>
    </location>
</feature>
<dbReference type="AlphaFoldDB" id="A0A2P5C6I1"/>
<evidence type="ECO:0000256" key="1">
    <source>
        <dbReference type="SAM" id="MobiDB-lite"/>
    </source>
</evidence>
<dbReference type="Proteomes" id="UP000237105">
    <property type="component" value="Unassembled WGS sequence"/>
</dbReference>
<reference evidence="3" key="1">
    <citation type="submission" date="2016-06" db="EMBL/GenBank/DDBJ databases">
        <title>Parallel loss of symbiosis genes in relatives of nitrogen-fixing non-legume Parasponia.</title>
        <authorList>
            <person name="Van Velzen R."/>
            <person name="Holmer R."/>
            <person name="Bu F."/>
            <person name="Rutten L."/>
            <person name="Van Zeijl A."/>
            <person name="Liu W."/>
            <person name="Santuari L."/>
            <person name="Cao Q."/>
            <person name="Sharma T."/>
            <person name="Shen D."/>
            <person name="Roswanjaya Y."/>
            <person name="Wardhani T."/>
            <person name="Kalhor M.S."/>
            <person name="Jansen J."/>
            <person name="Van den Hoogen J."/>
            <person name="Gungor B."/>
            <person name="Hartog M."/>
            <person name="Hontelez J."/>
            <person name="Verver J."/>
            <person name="Yang W.-C."/>
            <person name="Schijlen E."/>
            <person name="Repin R."/>
            <person name="Schilthuizen M."/>
            <person name="Schranz E."/>
            <person name="Heidstra R."/>
            <person name="Miyata K."/>
            <person name="Fedorova E."/>
            <person name="Kohlen W."/>
            <person name="Bisseling T."/>
            <person name="Smit S."/>
            <person name="Geurts R."/>
        </authorList>
    </citation>
    <scope>NUCLEOTIDE SEQUENCE [LARGE SCALE GENOMIC DNA]</scope>
    <source>
        <strain evidence="3">cv. WU1-14</strain>
    </source>
</reference>
<feature type="region of interest" description="Disordered" evidence="1">
    <location>
        <begin position="25"/>
        <end position="44"/>
    </location>
</feature>
<feature type="compositionally biased region" description="Basic and acidic residues" evidence="1">
    <location>
        <begin position="60"/>
        <end position="70"/>
    </location>
</feature>
<gene>
    <name evidence="2" type="ORF">PanWU01x14_180460</name>
</gene>
<comment type="caution">
    <text evidence="2">The sequence shown here is derived from an EMBL/GenBank/DDBJ whole genome shotgun (WGS) entry which is preliminary data.</text>
</comment>
<dbReference type="EMBL" id="JXTB01000169">
    <property type="protein sequence ID" value="PON56633.1"/>
    <property type="molecule type" value="Genomic_DNA"/>
</dbReference>
<sequence length="79" mass="9309">MFASRPHQKSHCRDHVARRLPEKMYEEERAAQPTNLPADLKNDRTMGIISRNKILADGPRKYTKRNELRNQKLASRPRI</sequence>
<accession>A0A2P5C6I1</accession>
<keyword evidence="3" id="KW-1185">Reference proteome</keyword>
<evidence type="ECO:0000313" key="3">
    <source>
        <dbReference type="Proteomes" id="UP000237105"/>
    </source>
</evidence>